<accession>A0A7Y9S606</accession>
<dbReference type="Proteomes" id="UP000540656">
    <property type="component" value="Unassembled WGS sequence"/>
</dbReference>
<dbReference type="EMBL" id="JACCAA010000001">
    <property type="protein sequence ID" value="NYG60399.1"/>
    <property type="molecule type" value="Genomic_DNA"/>
</dbReference>
<reference evidence="1 2" key="1">
    <citation type="submission" date="2020-07" db="EMBL/GenBank/DDBJ databases">
        <title>Sequencing the genomes of 1000 actinobacteria strains.</title>
        <authorList>
            <person name="Klenk H.-P."/>
        </authorList>
    </citation>
    <scope>NUCLEOTIDE SEQUENCE [LARGE SCALE GENOMIC DNA]</scope>
    <source>
        <strain evidence="1 2">DSM 23819</strain>
    </source>
</reference>
<protein>
    <submittedName>
        <fullName evidence="1">Uncharacterized protein</fullName>
    </submittedName>
</protein>
<evidence type="ECO:0000313" key="2">
    <source>
        <dbReference type="Proteomes" id="UP000540656"/>
    </source>
</evidence>
<organism evidence="1 2">
    <name type="scientific">Nocardioides daedukensis</name>
    <dbReference type="NCBI Taxonomy" id="634462"/>
    <lineage>
        <taxon>Bacteria</taxon>
        <taxon>Bacillati</taxon>
        <taxon>Actinomycetota</taxon>
        <taxon>Actinomycetes</taxon>
        <taxon>Propionibacteriales</taxon>
        <taxon>Nocardioidaceae</taxon>
        <taxon>Nocardioides</taxon>
    </lineage>
</organism>
<comment type="caution">
    <text evidence="1">The sequence shown here is derived from an EMBL/GenBank/DDBJ whole genome shotgun (WGS) entry which is preliminary data.</text>
</comment>
<proteinExistence type="predicted"/>
<keyword evidence="2" id="KW-1185">Reference proteome</keyword>
<evidence type="ECO:0000313" key="1">
    <source>
        <dbReference type="EMBL" id="NYG60399.1"/>
    </source>
</evidence>
<sequence>MLSTGAGQASDGPMGFRSDADVAASLEISVFEPVSVNNARVPRLAKVARCRNSVEFRFNV</sequence>
<dbReference type="AlphaFoldDB" id="A0A7Y9S606"/>
<gene>
    <name evidence="1" type="ORF">BJ980_003322</name>
</gene>
<name>A0A7Y9S606_9ACTN</name>